<evidence type="ECO:0000313" key="3">
    <source>
        <dbReference type="EMBL" id="TVU02025.1"/>
    </source>
</evidence>
<organism evidence="3 4">
    <name type="scientific">Eragrostis curvula</name>
    <name type="common">weeping love grass</name>
    <dbReference type="NCBI Taxonomy" id="38414"/>
    <lineage>
        <taxon>Eukaryota</taxon>
        <taxon>Viridiplantae</taxon>
        <taxon>Streptophyta</taxon>
        <taxon>Embryophyta</taxon>
        <taxon>Tracheophyta</taxon>
        <taxon>Spermatophyta</taxon>
        <taxon>Magnoliopsida</taxon>
        <taxon>Liliopsida</taxon>
        <taxon>Poales</taxon>
        <taxon>Poaceae</taxon>
        <taxon>PACMAD clade</taxon>
        <taxon>Chloridoideae</taxon>
        <taxon>Eragrostideae</taxon>
        <taxon>Eragrostidinae</taxon>
        <taxon>Eragrostis</taxon>
    </lineage>
</organism>
<dbReference type="Gene3D" id="1.20.1280.50">
    <property type="match status" value="1"/>
</dbReference>
<dbReference type="SMART" id="SM00256">
    <property type="entry name" value="FBOX"/>
    <property type="match status" value="1"/>
</dbReference>
<dbReference type="OrthoDB" id="644676at2759"/>
<dbReference type="Gene3D" id="3.80.10.10">
    <property type="entry name" value="Ribonuclease Inhibitor"/>
    <property type="match status" value="1"/>
</dbReference>
<evidence type="ECO:0000259" key="2">
    <source>
        <dbReference type="SMART" id="SM00256"/>
    </source>
</evidence>
<feature type="region of interest" description="Disordered" evidence="1">
    <location>
        <begin position="1"/>
        <end position="23"/>
    </location>
</feature>
<dbReference type="Pfam" id="PF00646">
    <property type="entry name" value="F-box"/>
    <property type="match status" value="1"/>
</dbReference>
<dbReference type="InterPro" id="IPR036047">
    <property type="entry name" value="F-box-like_dom_sf"/>
</dbReference>
<comment type="caution">
    <text evidence="3">The sequence shown here is derived from an EMBL/GenBank/DDBJ whole genome shotgun (WGS) entry which is preliminary data.</text>
</comment>
<feature type="domain" description="F-box" evidence="2">
    <location>
        <begin position="156"/>
        <end position="196"/>
    </location>
</feature>
<dbReference type="CDD" id="cd22160">
    <property type="entry name" value="F-box_AtFBL13-like"/>
    <property type="match status" value="1"/>
</dbReference>
<gene>
    <name evidence="3" type="ORF">EJB05_52489</name>
</gene>
<dbReference type="EMBL" id="RWGY01000362">
    <property type="protein sequence ID" value="TVU02025.1"/>
    <property type="molecule type" value="Genomic_DNA"/>
</dbReference>
<dbReference type="SUPFAM" id="SSF81383">
    <property type="entry name" value="F-box domain"/>
    <property type="match status" value="1"/>
</dbReference>
<feature type="region of interest" description="Disordered" evidence="1">
    <location>
        <begin position="73"/>
        <end position="143"/>
    </location>
</feature>
<keyword evidence="4" id="KW-1185">Reference proteome</keyword>
<dbReference type="AlphaFoldDB" id="A0A5J9SSR2"/>
<feature type="non-terminal residue" evidence="3">
    <location>
        <position position="1"/>
    </location>
</feature>
<dbReference type="InterPro" id="IPR001810">
    <property type="entry name" value="F-box_dom"/>
</dbReference>
<dbReference type="PANTHER" id="PTHR34223">
    <property type="entry name" value="OS11G0201299 PROTEIN"/>
    <property type="match status" value="1"/>
</dbReference>
<dbReference type="Gramene" id="TVU02025">
    <property type="protein sequence ID" value="TVU02025"/>
    <property type="gene ID" value="EJB05_52489"/>
</dbReference>
<dbReference type="InterPro" id="IPR053197">
    <property type="entry name" value="F-box_SCFL_complex_component"/>
</dbReference>
<name>A0A5J9SSR2_9POAL</name>
<sequence>MGLPHSSADQQCPEPEPKLKKRPTYRLTLAHTGLVPAAAASLDRRRCLRRRGGPDVGARIAVVIHQLLPRESNHSLRKRSGGGVAAAEEPTKRASLSRASGVVGASGEATSGPSGTPARADLQQSEEEMTQPEPTAKRKCMDDPDVGGVMDRLSALPDGLLHLIMSFLPAPQVVRTCLLSSRWRYLWRTMPRLNIDEKDFGISETTSSNALDEKWGKFEDFATNLLLFHDSTSSLDEFRLSCHLFHWRHLDRWIRRGIEYCPALLQIQIQMNWYNDNPSFKMSPVMSSNFRHLKTLYLCGLELDRRFMDLLCSSCPVMEDLKLEKCMFSDNHFQRIESSTLKKLVMHCCVNNTSHPLFIMAPSLTYLDLWDECQDGIWLQNMDSLVKASIQVAGENETLSLERLGLLGSLFNVMLSLKSDEFPIFHNLRTIYFNSCFLDHYDLNDKLEALGNFLQNTPCLEKLTLKYCMYYSFPDSEWEIERKNITLQRLGRRLTPEGVASLGVEGTFQCPKLKLIEVIYDYDHDHQLIEILWSLGRSFPEASIKLTKDE</sequence>
<evidence type="ECO:0000256" key="1">
    <source>
        <dbReference type="SAM" id="MobiDB-lite"/>
    </source>
</evidence>
<dbReference type="InterPro" id="IPR032675">
    <property type="entry name" value="LRR_dom_sf"/>
</dbReference>
<dbReference type="InterPro" id="IPR053781">
    <property type="entry name" value="F-box_AtFBL13-like"/>
</dbReference>
<evidence type="ECO:0000313" key="4">
    <source>
        <dbReference type="Proteomes" id="UP000324897"/>
    </source>
</evidence>
<dbReference type="SUPFAM" id="SSF52047">
    <property type="entry name" value="RNI-like"/>
    <property type="match status" value="1"/>
</dbReference>
<dbReference type="Pfam" id="PF24758">
    <property type="entry name" value="LRR_At5g56370"/>
    <property type="match status" value="1"/>
</dbReference>
<protein>
    <recommendedName>
        <fullName evidence="2">F-box domain-containing protein</fullName>
    </recommendedName>
</protein>
<proteinExistence type="predicted"/>
<dbReference type="InterPro" id="IPR055411">
    <property type="entry name" value="LRR_FXL15/At3g58940/PEG3-like"/>
</dbReference>
<accession>A0A5J9SSR2</accession>
<dbReference type="Proteomes" id="UP000324897">
    <property type="component" value="Unassembled WGS sequence"/>
</dbReference>
<dbReference type="PANTHER" id="PTHR34223:SF70">
    <property type="entry name" value="F-BOX DOMAIN-CONTAINING PROTEIN"/>
    <property type="match status" value="1"/>
</dbReference>
<reference evidence="3 4" key="1">
    <citation type="journal article" date="2019" name="Sci. Rep.">
        <title>A high-quality genome of Eragrostis curvula grass provides insights into Poaceae evolution and supports new strategies to enhance forage quality.</title>
        <authorList>
            <person name="Carballo J."/>
            <person name="Santos B.A.C.M."/>
            <person name="Zappacosta D."/>
            <person name="Garbus I."/>
            <person name="Selva J.P."/>
            <person name="Gallo C.A."/>
            <person name="Diaz A."/>
            <person name="Albertini E."/>
            <person name="Caccamo M."/>
            <person name="Echenique V."/>
        </authorList>
    </citation>
    <scope>NUCLEOTIDE SEQUENCE [LARGE SCALE GENOMIC DNA]</scope>
    <source>
        <strain evidence="4">cv. Victoria</strain>
        <tissue evidence="3">Leaf</tissue>
    </source>
</reference>